<dbReference type="InterPro" id="IPR038654">
    <property type="entry name" value="PINIT_sf"/>
</dbReference>
<dbReference type="GO" id="GO:0006357">
    <property type="term" value="P:regulation of transcription by RNA polymerase II"/>
    <property type="evidence" value="ECO:0000318"/>
    <property type="project" value="GO_Central"/>
</dbReference>
<dbReference type="GO" id="GO:0008270">
    <property type="term" value="F:zinc ion binding"/>
    <property type="evidence" value="ECO:0007669"/>
    <property type="project" value="UniProtKB-KW"/>
</dbReference>
<reference evidence="12 13" key="1">
    <citation type="journal article" date="2008" name="Nature">
        <title>Genome analysis of the platypus reveals unique signatures of evolution.</title>
        <authorList>
            <person name="Warren W.C."/>
            <person name="Hillier L.W."/>
            <person name="Marshall Graves J.A."/>
            <person name="Birney E."/>
            <person name="Ponting C.P."/>
            <person name="Grutzner F."/>
            <person name="Belov K."/>
            <person name="Miller W."/>
            <person name="Clarke L."/>
            <person name="Chinwalla A.T."/>
            <person name="Yang S.P."/>
            <person name="Heger A."/>
            <person name="Locke D.P."/>
            <person name="Miethke P."/>
            <person name="Waters P.D."/>
            <person name="Veyrunes F."/>
            <person name="Fulton L."/>
            <person name="Fulton B."/>
            <person name="Graves T."/>
            <person name="Wallis J."/>
            <person name="Puente X.S."/>
            <person name="Lopez-Otin C."/>
            <person name="Ordonez G.R."/>
            <person name="Eichler E.E."/>
            <person name="Chen L."/>
            <person name="Cheng Z."/>
            <person name="Deakin J.E."/>
            <person name="Alsop A."/>
            <person name="Thompson K."/>
            <person name="Kirby P."/>
            <person name="Papenfuss A.T."/>
            <person name="Wakefield M.J."/>
            <person name="Olender T."/>
            <person name="Lancet D."/>
            <person name="Huttley G.A."/>
            <person name="Smit A.F."/>
            <person name="Pask A."/>
            <person name="Temple-Smith P."/>
            <person name="Batzer M.A."/>
            <person name="Walker J.A."/>
            <person name="Konkel M.K."/>
            <person name="Harris R.S."/>
            <person name="Whittington C.M."/>
            <person name="Wong E.S."/>
            <person name="Gemmell N.J."/>
            <person name="Buschiazzo E."/>
            <person name="Vargas Jentzsch I.M."/>
            <person name="Merkel A."/>
            <person name="Schmitz J."/>
            <person name="Zemann A."/>
            <person name="Churakov G."/>
            <person name="Kriegs J.O."/>
            <person name="Brosius J."/>
            <person name="Murchison E.P."/>
            <person name="Sachidanandam R."/>
            <person name="Smith C."/>
            <person name="Hannon G.J."/>
            <person name="Tsend-Ayush E."/>
            <person name="McMillan D."/>
            <person name="Attenborough R."/>
            <person name="Rens W."/>
            <person name="Ferguson-Smith M."/>
            <person name="Lefevre C.M."/>
            <person name="Sharp J.A."/>
            <person name="Nicholas K.R."/>
            <person name="Ray D.A."/>
            <person name="Kube M."/>
            <person name="Reinhardt R."/>
            <person name="Pringle T.H."/>
            <person name="Taylor J."/>
            <person name="Jones R.C."/>
            <person name="Nixon B."/>
            <person name="Dacheux J.L."/>
            <person name="Niwa H."/>
            <person name="Sekita Y."/>
            <person name="Huang X."/>
            <person name="Stark A."/>
            <person name="Kheradpour P."/>
            <person name="Kellis M."/>
            <person name="Flicek P."/>
            <person name="Chen Y."/>
            <person name="Webber C."/>
            <person name="Hardison R."/>
            <person name="Nelson J."/>
            <person name="Hallsworth-Pepin K."/>
            <person name="Delehaunty K."/>
            <person name="Markovic C."/>
            <person name="Minx P."/>
            <person name="Feng Y."/>
            <person name="Kremitzki C."/>
            <person name="Mitreva M."/>
            <person name="Glasscock J."/>
            <person name="Wylie T."/>
            <person name="Wohldmann P."/>
            <person name="Thiru P."/>
            <person name="Nhan M.N."/>
            <person name="Pohl C.S."/>
            <person name="Smith S.M."/>
            <person name="Hou S."/>
            <person name="Nefedov M."/>
            <person name="de Jong P.J."/>
            <person name="Renfree M.B."/>
            <person name="Mardis E.R."/>
            <person name="Wilson R.K."/>
        </authorList>
    </citation>
    <scope>NUCLEOTIDE SEQUENCE [LARGE SCALE GENOMIC DNA]</scope>
    <source>
        <strain evidence="12 13">Glennie</strain>
    </source>
</reference>
<dbReference type="Bgee" id="ENSOANG00000030315">
    <property type="expression patterns" value="Expressed in testis and 3 other cell types or tissues"/>
</dbReference>
<feature type="domain" description="PINIT" evidence="11">
    <location>
        <begin position="11"/>
        <end position="166"/>
    </location>
</feature>
<evidence type="ECO:0000256" key="5">
    <source>
        <dbReference type="ARBA" id="ARBA00022771"/>
    </source>
</evidence>
<name>K7EFW2_ORNAN</name>
<dbReference type="OrthoDB" id="10263264at2759"/>
<dbReference type="GO" id="GO:0061665">
    <property type="term" value="F:SUMO ligase activity"/>
    <property type="evidence" value="ECO:0000318"/>
    <property type="project" value="GO_Central"/>
</dbReference>
<dbReference type="PROSITE" id="PS51466">
    <property type="entry name" value="PINIT"/>
    <property type="match status" value="1"/>
</dbReference>
<dbReference type="GeneID" id="103167652"/>
<dbReference type="eggNOG" id="KOG2169">
    <property type="taxonomic scope" value="Eukaryota"/>
</dbReference>
<feature type="region of interest" description="Disordered" evidence="9">
    <location>
        <begin position="531"/>
        <end position="721"/>
    </location>
</feature>
<evidence type="ECO:0000256" key="6">
    <source>
        <dbReference type="ARBA" id="ARBA00022786"/>
    </source>
</evidence>
<dbReference type="RefSeq" id="XP_028905809.1">
    <property type="nucleotide sequence ID" value="XM_029049976.2"/>
</dbReference>
<organism evidence="12 13">
    <name type="scientific">Ornithorhynchus anatinus</name>
    <name type="common">Duckbill platypus</name>
    <dbReference type="NCBI Taxonomy" id="9258"/>
    <lineage>
        <taxon>Eukaryota</taxon>
        <taxon>Metazoa</taxon>
        <taxon>Chordata</taxon>
        <taxon>Craniata</taxon>
        <taxon>Vertebrata</taxon>
        <taxon>Euteleostomi</taxon>
        <taxon>Mammalia</taxon>
        <taxon>Monotremata</taxon>
        <taxon>Ornithorhynchidae</taxon>
        <taxon>Ornithorhynchus</taxon>
    </lineage>
</organism>
<dbReference type="InterPro" id="IPR004181">
    <property type="entry name" value="Znf_MIZ"/>
</dbReference>
<dbReference type="PANTHER" id="PTHR10782">
    <property type="entry name" value="ZINC FINGER MIZ DOMAIN-CONTAINING PROTEIN"/>
    <property type="match status" value="1"/>
</dbReference>
<keyword evidence="7" id="KW-0862">Zinc</keyword>
<gene>
    <name evidence="12" type="primary">LOC103167652</name>
</gene>
<dbReference type="InterPro" id="IPR023321">
    <property type="entry name" value="PINIT"/>
</dbReference>
<feature type="compositionally biased region" description="Low complexity" evidence="9">
    <location>
        <begin position="636"/>
        <end position="647"/>
    </location>
</feature>
<dbReference type="KEGG" id="oaa:103167652"/>
<feature type="compositionally biased region" description="Basic and acidic residues" evidence="9">
    <location>
        <begin position="624"/>
        <end position="635"/>
    </location>
</feature>
<dbReference type="Ensembl" id="ENSOANT00000041667.2">
    <property type="protein sequence ID" value="ENSOANP00000032419.2"/>
    <property type="gene ID" value="ENSOANG00000030315.2"/>
</dbReference>
<feature type="domain" description="SP-RING-type" evidence="10">
    <location>
        <begin position="196"/>
        <end position="278"/>
    </location>
</feature>
<evidence type="ECO:0000313" key="12">
    <source>
        <dbReference type="Ensembl" id="ENSOANP00000032419.2"/>
    </source>
</evidence>
<feature type="compositionally biased region" description="Polar residues" evidence="9">
    <location>
        <begin position="584"/>
        <end position="599"/>
    </location>
</feature>
<dbReference type="PROSITE" id="PS51044">
    <property type="entry name" value="ZF_SP_RING"/>
    <property type="match status" value="1"/>
</dbReference>
<evidence type="ECO:0000256" key="2">
    <source>
        <dbReference type="ARBA" id="ARBA00005383"/>
    </source>
</evidence>
<accession>K7EFW2</accession>
<evidence type="ECO:0000256" key="8">
    <source>
        <dbReference type="PROSITE-ProRule" id="PRU00452"/>
    </source>
</evidence>
<dbReference type="GO" id="GO:0016925">
    <property type="term" value="P:protein sumoylation"/>
    <property type="evidence" value="ECO:0000318"/>
    <property type="project" value="GO_Central"/>
</dbReference>
<evidence type="ECO:0000256" key="1">
    <source>
        <dbReference type="ARBA" id="ARBA00004718"/>
    </source>
</evidence>
<evidence type="ECO:0000256" key="4">
    <source>
        <dbReference type="ARBA" id="ARBA00022723"/>
    </source>
</evidence>
<reference evidence="12" key="3">
    <citation type="submission" date="2025-09" db="UniProtKB">
        <authorList>
            <consortium name="Ensembl"/>
        </authorList>
    </citation>
    <scope>IDENTIFICATION</scope>
    <source>
        <strain evidence="12">Glennie</strain>
    </source>
</reference>
<feature type="compositionally biased region" description="Low complexity" evidence="9">
    <location>
        <begin position="612"/>
        <end position="623"/>
    </location>
</feature>
<keyword evidence="5 8" id="KW-0863">Zinc-finger</keyword>
<sequence length="721" mass="79531">MDSGKIRSPPRSSSRSSSAGLGVTMEELPFYSVCAEIVKPTRLVPKDSFTSRNANLVFVASSKTFDKILSSRKVELMNKSFNSLQLLLRMCLWNTQHPQTDSFPLGLMVTVNQQSLELDKSNHGAHPLNITHLVHLSDTVANRILISWSLNETRDFAGAVYLVMKLTADDLLEKLWAERVLPPEETRALIQKKLGDNSGEPSTSSLHISLMCPVENKRVFVPCRALTCSHLEVFDAARYLQMNEEEESWICPLCHHHAPFSQLVLDRYFLDILDANILCEEIVIHQDGSWSPILSDRDSVDYCEYTPLRYRKQTVSLSMTKSSSSEGEREFKHTPKRLCSATTTAIPDAMTRMTCSPKHELPSSPQGGSGLEVKKEGEGAADTHLQPSAPPLPSSSASAVKQEHPLIVWRQDQDQDVQAITPELLGSLFQQMHDYAQQMNFPAYIDCLRQCWSSALLTPQDTLQFCHGHGHSHCHSHCHGHCHGHCHCLEHHPVPASGPYFQWFPPPQPIEPPLPENQLPSLCEIKEEGDRDLPALGQPPTPGPLAPTAHPSSSAGPVGDMWGLWGSTECRPPGPPRAEAFPTQPASASSSKPNQSLLSQVGHAFISKLDQASSSKASEASFSRGREASSFRESEASFSRGRQASSFRESEASLSRAREASSSRTREASSSRPREASSSREREVFSFRVREASSSRGRESSSSRVGQARQAGGVLGSEESE</sequence>
<dbReference type="Gene3D" id="2.60.120.780">
    <property type="entry name" value="PINIT domain"/>
    <property type="match status" value="1"/>
</dbReference>
<dbReference type="UniPathway" id="UPA00886"/>
<evidence type="ECO:0000256" key="7">
    <source>
        <dbReference type="ARBA" id="ARBA00022833"/>
    </source>
</evidence>
<feature type="region of interest" description="Disordered" evidence="9">
    <location>
        <begin position="354"/>
        <end position="400"/>
    </location>
</feature>
<keyword evidence="4" id="KW-0479">Metal-binding</keyword>
<dbReference type="PANTHER" id="PTHR10782:SF10">
    <property type="entry name" value="E3 SUMO-PROTEIN LIGASE PIAS3"/>
    <property type="match status" value="1"/>
</dbReference>
<dbReference type="InterPro" id="IPR013083">
    <property type="entry name" value="Znf_RING/FYVE/PHD"/>
</dbReference>
<dbReference type="Proteomes" id="UP000002279">
    <property type="component" value="Chromosome X1"/>
</dbReference>
<dbReference type="GO" id="GO:0000785">
    <property type="term" value="C:chromatin"/>
    <property type="evidence" value="ECO:0000318"/>
    <property type="project" value="GO_Central"/>
</dbReference>
<evidence type="ECO:0000259" key="10">
    <source>
        <dbReference type="PROSITE" id="PS51044"/>
    </source>
</evidence>
<dbReference type="OMA" id="CEYTPLR"/>
<evidence type="ECO:0000256" key="9">
    <source>
        <dbReference type="SAM" id="MobiDB-lite"/>
    </source>
</evidence>
<evidence type="ECO:0000256" key="3">
    <source>
        <dbReference type="ARBA" id="ARBA00022679"/>
    </source>
</evidence>
<dbReference type="Gene3D" id="3.30.40.10">
    <property type="entry name" value="Zinc/RING finger domain, C3HC4 (zinc finger)"/>
    <property type="match status" value="1"/>
</dbReference>
<keyword evidence="13" id="KW-1185">Reference proteome</keyword>
<evidence type="ECO:0000313" key="13">
    <source>
        <dbReference type="Proteomes" id="UP000002279"/>
    </source>
</evidence>
<dbReference type="Pfam" id="PF14324">
    <property type="entry name" value="PINIT"/>
    <property type="match status" value="1"/>
</dbReference>
<dbReference type="InParanoid" id="K7EFW2"/>
<dbReference type="AlphaFoldDB" id="K7EFW2"/>
<comment type="similarity">
    <text evidence="2">Belongs to the PIAS family.</text>
</comment>
<dbReference type="GO" id="GO:0003712">
    <property type="term" value="F:transcription coregulator activity"/>
    <property type="evidence" value="ECO:0000318"/>
    <property type="project" value="GO_Central"/>
</dbReference>
<dbReference type="Pfam" id="PF02891">
    <property type="entry name" value="zf-MIZ"/>
    <property type="match status" value="1"/>
</dbReference>
<keyword evidence="6" id="KW-0833">Ubl conjugation pathway</keyword>
<dbReference type="GeneTree" id="ENSGT01030000234539"/>
<reference evidence="12" key="2">
    <citation type="submission" date="2025-08" db="UniProtKB">
        <authorList>
            <consortium name="Ensembl"/>
        </authorList>
    </citation>
    <scope>IDENTIFICATION</scope>
    <source>
        <strain evidence="12">Glennie</strain>
    </source>
</reference>
<keyword evidence="3" id="KW-0808">Transferase</keyword>
<dbReference type="STRING" id="9258.ENSOANP00000032419"/>
<feature type="compositionally biased region" description="Basic and acidic residues" evidence="9">
    <location>
        <begin position="648"/>
        <end position="701"/>
    </location>
</feature>
<protein>
    <submittedName>
        <fullName evidence="12">Uncharacterized protein</fullName>
    </submittedName>
</protein>
<comment type="pathway">
    <text evidence="1">Protein modification; protein sumoylation.</text>
</comment>
<dbReference type="HOGENOM" id="CLU_756404_0_0_1"/>
<proteinExistence type="inferred from homology"/>
<evidence type="ECO:0000259" key="11">
    <source>
        <dbReference type="PROSITE" id="PS51466"/>
    </source>
</evidence>